<comment type="subcellular location">
    <subcellularLocation>
        <location evidence="3">Nucleus</location>
    </subcellularLocation>
</comment>
<comment type="cofactor">
    <cofactor evidence="1">
        <name>Mn(2+)</name>
        <dbReference type="ChEBI" id="CHEBI:29035"/>
    </cofactor>
</comment>
<evidence type="ECO:0000259" key="15">
    <source>
        <dbReference type="Pfam" id="PF04928"/>
    </source>
</evidence>
<dbReference type="PANTHER" id="PTHR10682">
    <property type="entry name" value="POLY A POLYMERASE"/>
    <property type="match status" value="1"/>
</dbReference>
<evidence type="ECO:0000256" key="12">
    <source>
        <dbReference type="ARBA" id="ARBA00023242"/>
    </source>
</evidence>
<evidence type="ECO:0000259" key="14">
    <source>
        <dbReference type="Pfam" id="PF04926"/>
    </source>
</evidence>
<dbReference type="FunFam" id="1.10.1410.10:FF:000019">
    <property type="entry name" value="Nuclear poly(A) polymerase 3"/>
    <property type="match status" value="1"/>
</dbReference>
<dbReference type="GO" id="GO:0006397">
    <property type="term" value="P:mRNA processing"/>
    <property type="evidence" value="ECO:0007669"/>
    <property type="project" value="UniProtKB-KW"/>
</dbReference>
<evidence type="ECO:0000256" key="6">
    <source>
        <dbReference type="ARBA" id="ARBA00022664"/>
    </source>
</evidence>
<dbReference type="Gene3D" id="3.30.70.590">
    <property type="entry name" value="Poly(A) polymerase predicted RNA binding domain"/>
    <property type="match status" value="1"/>
</dbReference>
<gene>
    <name evidence="17" type="ORF">TVAG_391250</name>
</gene>
<dbReference type="GO" id="GO:0031123">
    <property type="term" value="P:RNA 3'-end processing"/>
    <property type="evidence" value="ECO:0007669"/>
    <property type="project" value="InterPro"/>
</dbReference>
<evidence type="ECO:0000256" key="3">
    <source>
        <dbReference type="ARBA" id="ARBA00004123"/>
    </source>
</evidence>
<evidence type="ECO:0000256" key="4">
    <source>
        <dbReference type="ARBA" id="ARBA00010912"/>
    </source>
</evidence>
<evidence type="ECO:0000256" key="7">
    <source>
        <dbReference type="ARBA" id="ARBA00022679"/>
    </source>
</evidence>
<dbReference type="InterPro" id="IPR007010">
    <property type="entry name" value="PolA_pol_RNA-bd_dom"/>
</dbReference>
<dbReference type="GO" id="GO:0005634">
    <property type="term" value="C:nucleus"/>
    <property type="evidence" value="ECO:0000318"/>
    <property type="project" value="GO_Central"/>
</dbReference>
<dbReference type="GO" id="GO:1990817">
    <property type="term" value="F:poly(A) RNA polymerase activity"/>
    <property type="evidence" value="ECO:0000318"/>
    <property type="project" value="GO_Central"/>
</dbReference>
<keyword evidence="7" id="KW-0808">Transferase</keyword>
<dbReference type="InterPro" id="IPR011068">
    <property type="entry name" value="NuclTrfase_I-like_C"/>
</dbReference>
<dbReference type="VEuPathDB" id="TrichDB:TVAGG3_0323720"/>
<dbReference type="AlphaFoldDB" id="A2DFN8"/>
<dbReference type="Gene3D" id="1.10.1410.10">
    <property type="match status" value="1"/>
</dbReference>
<reference evidence="17" key="1">
    <citation type="submission" date="2006-10" db="EMBL/GenBank/DDBJ databases">
        <authorList>
            <person name="Amadeo P."/>
            <person name="Zhao Q."/>
            <person name="Wortman J."/>
            <person name="Fraser-Liggett C."/>
            <person name="Carlton J."/>
        </authorList>
    </citation>
    <scope>NUCLEOTIDE SEQUENCE</scope>
    <source>
        <strain evidence="17">G3</strain>
    </source>
</reference>
<evidence type="ECO:0000313" key="18">
    <source>
        <dbReference type="Proteomes" id="UP000001542"/>
    </source>
</evidence>
<dbReference type="InterPro" id="IPR048840">
    <property type="entry name" value="PolA_pol_NTPase"/>
</dbReference>
<dbReference type="SUPFAM" id="SSF81631">
    <property type="entry name" value="PAP/OAS1 substrate-binding domain"/>
    <property type="match status" value="1"/>
</dbReference>
<dbReference type="KEGG" id="tva:5466284"/>
<keyword evidence="6" id="KW-0507">mRNA processing</keyword>
<dbReference type="InParanoid" id="A2DFN8"/>
<evidence type="ECO:0000256" key="10">
    <source>
        <dbReference type="ARBA" id="ARBA00022840"/>
    </source>
</evidence>
<dbReference type="Proteomes" id="UP000001542">
    <property type="component" value="Unassembled WGS sequence"/>
</dbReference>
<dbReference type="EMBL" id="DS113195">
    <property type="protein sequence ID" value="EAY20741.1"/>
    <property type="molecule type" value="Genomic_DNA"/>
</dbReference>
<feature type="region of interest" description="Disordered" evidence="13">
    <location>
        <begin position="1"/>
        <end position="22"/>
    </location>
</feature>
<evidence type="ECO:0000256" key="8">
    <source>
        <dbReference type="ARBA" id="ARBA00022723"/>
    </source>
</evidence>
<reference evidence="17" key="2">
    <citation type="journal article" date="2007" name="Science">
        <title>Draft genome sequence of the sexually transmitted pathogen Trichomonas vaginalis.</title>
        <authorList>
            <person name="Carlton J.M."/>
            <person name="Hirt R.P."/>
            <person name="Silva J.C."/>
            <person name="Delcher A.L."/>
            <person name="Schatz M."/>
            <person name="Zhao Q."/>
            <person name="Wortman J.R."/>
            <person name="Bidwell S.L."/>
            <person name="Alsmark U.C.M."/>
            <person name="Besteiro S."/>
            <person name="Sicheritz-Ponten T."/>
            <person name="Noel C.J."/>
            <person name="Dacks J.B."/>
            <person name="Foster P.G."/>
            <person name="Simillion C."/>
            <person name="Van de Peer Y."/>
            <person name="Miranda-Saavedra D."/>
            <person name="Barton G.J."/>
            <person name="Westrop G.D."/>
            <person name="Mueller S."/>
            <person name="Dessi D."/>
            <person name="Fiori P.L."/>
            <person name="Ren Q."/>
            <person name="Paulsen I."/>
            <person name="Zhang H."/>
            <person name="Bastida-Corcuera F.D."/>
            <person name="Simoes-Barbosa A."/>
            <person name="Brown M.T."/>
            <person name="Hayes R.D."/>
            <person name="Mukherjee M."/>
            <person name="Okumura C.Y."/>
            <person name="Schneider R."/>
            <person name="Smith A.J."/>
            <person name="Vanacova S."/>
            <person name="Villalvazo M."/>
            <person name="Haas B.J."/>
            <person name="Pertea M."/>
            <person name="Feldblyum T.V."/>
            <person name="Utterback T.R."/>
            <person name="Shu C.L."/>
            <person name="Osoegawa K."/>
            <person name="de Jong P.J."/>
            <person name="Hrdy I."/>
            <person name="Horvathova L."/>
            <person name="Zubacova Z."/>
            <person name="Dolezal P."/>
            <person name="Malik S.B."/>
            <person name="Logsdon J.M. Jr."/>
            <person name="Henze K."/>
            <person name="Gupta A."/>
            <person name="Wang C.C."/>
            <person name="Dunne R.L."/>
            <person name="Upcroft J.A."/>
            <person name="Upcroft P."/>
            <person name="White O."/>
            <person name="Salzberg S.L."/>
            <person name="Tang P."/>
            <person name="Chiu C.-H."/>
            <person name="Lee Y.-S."/>
            <person name="Embley T.M."/>
            <person name="Coombs G.H."/>
            <person name="Mottram J.C."/>
            <person name="Tachezy J."/>
            <person name="Fraser-Liggett C.M."/>
            <person name="Johnson P.J."/>
        </authorList>
    </citation>
    <scope>NUCLEOTIDE SEQUENCE [LARGE SCALE GENOMIC DNA]</scope>
    <source>
        <strain evidence="17">G3</strain>
    </source>
</reference>
<evidence type="ECO:0000256" key="2">
    <source>
        <dbReference type="ARBA" id="ARBA00001946"/>
    </source>
</evidence>
<feature type="compositionally biased region" description="Low complexity" evidence="13">
    <location>
        <begin position="8"/>
        <end position="17"/>
    </location>
</feature>
<evidence type="ECO:0000256" key="5">
    <source>
        <dbReference type="ARBA" id="ARBA00012388"/>
    </source>
</evidence>
<evidence type="ECO:0000313" key="17">
    <source>
        <dbReference type="EMBL" id="EAY20741.1"/>
    </source>
</evidence>
<keyword evidence="12" id="KW-0539">Nucleus</keyword>
<evidence type="ECO:0000256" key="1">
    <source>
        <dbReference type="ARBA" id="ARBA00001936"/>
    </source>
</evidence>
<keyword evidence="18" id="KW-1185">Reference proteome</keyword>
<dbReference type="OMA" id="ICEANIW"/>
<dbReference type="InterPro" id="IPR007012">
    <property type="entry name" value="PolA_pol_cen_dom"/>
</dbReference>
<keyword evidence="8" id="KW-0479">Metal-binding</keyword>
<sequence length="467" mass="53995">MFGSSTQESSPNNNTDSNPDESIRHVIRSSKLMPTLEDYQSRKIVVYIIKNIAIKFAERKQRLSFSMNTDPKSPEIFIHENGSYLMDTWEPDSDVDVILIAPKYFTYKDFFEGFYEELIRHPSIKETIKVENAFVPIIKTVCNDISVDISFAPLNNQIKIKNLNNIKKEDMDKLEPKAQLSLNGYLNCLLIRDLMKNHPNFPYFTRFIRNWAQKREIFGNLYGYLKGINISMMCAIICNQHPNCSLSMLIFHFFEYFSSWDWDIQLNLDSNTPDFQLNDPMILMTQSYPQINSLRAVTTSSRKRIIKELQRALETTKKALISDLSWQELFKGGCFFADYRYFLCIDLIPTNSQIKDEIIGFLSSKLTRLVKILEEIPGICEANIWPSKISYGGKIIFYIGLNTKSGQSKTIDINHAKNNFISYISSSTLGKAMSINFKIIRKKELKQEPLQSEVIERSLQSKAKLSP</sequence>
<accession>A2DFN8</accession>
<evidence type="ECO:0000259" key="16">
    <source>
        <dbReference type="Pfam" id="PF20750"/>
    </source>
</evidence>
<dbReference type="SUPFAM" id="SSF55003">
    <property type="entry name" value="PAP/Archaeal CCA-adding enzyme, C-terminal domain"/>
    <property type="match status" value="1"/>
</dbReference>
<keyword evidence="11" id="KW-0460">Magnesium</keyword>
<evidence type="ECO:0000256" key="11">
    <source>
        <dbReference type="ARBA" id="ARBA00022842"/>
    </source>
</evidence>
<dbReference type="VEuPathDB" id="TrichDB:TVAG_391250"/>
<dbReference type="Pfam" id="PF04926">
    <property type="entry name" value="PAP_RNA-bind"/>
    <property type="match status" value="1"/>
</dbReference>
<dbReference type="InterPro" id="IPR043519">
    <property type="entry name" value="NT_sf"/>
</dbReference>
<dbReference type="STRING" id="5722.A2DFN8"/>
<keyword evidence="9" id="KW-0547">Nucleotide-binding</keyword>
<dbReference type="SMR" id="A2DFN8"/>
<organism evidence="17 18">
    <name type="scientific">Trichomonas vaginalis (strain ATCC PRA-98 / G3)</name>
    <dbReference type="NCBI Taxonomy" id="412133"/>
    <lineage>
        <taxon>Eukaryota</taxon>
        <taxon>Metamonada</taxon>
        <taxon>Parabasalia</taxon>
        <taxon>Trichomonadida</taxon>
        <taxon>Trichomonadidae</taxon>
        <taxon>Trichomonas</taxon>
    </lineage>
</organism>
<dbReference type="SUPFAM" id="SSF81301">
    <property type="entry name" value="Nucleotidyltransferase"/>
    <property type="match status" value="1"/>
</dbReference>
<evidence type="ECO:0000256" key="9">
    <source>
        <dbReference type="ARBA" id="ARBA00022741"/>
    </source>
</evidence>
<feature type="domain" description="Poly(A) polymerase RNA-binding" evidence="14">
    <location>
        <begin position="335"/>
        <end position="387"/>
    </location>
</feature>
<protein>
    <recommendedName>
        <fullName evidence="5">polynucleotide adenylyltransferase</fullName>
        <ecNumber evidence="5">2.7.7.19</ecNumber>
    </recommendedName>
</protein>
<dbReference type="PANTHER" id="PTHR10682:SF10">
    <property type="entry name" value="POLYNUCLEOTIDE ADENYLYLTRANSFERASE"/>
    <property type="match status" value="1"/>
</dbReference>
<dbReference type="GO" id="GO:0003723">
    <property type="term" value="F:RNA binding"/>
    <property type="evidence" value="ECO:0007669"/>
    <property type="project" value="InterPro"/>
</dbReference>
<evidence type="ECO:0000256" key="13">
    <source>
        <dbReference type="SAM" id="MobiDB-lite"/>
    </source>
</evidence>
<dbReference type="GO" id="GO:0046872">
    <property type="term" value="F:metal ion binding"/>
    <property type="evidence" value="ECO:0007669"/>
    <property type="project" value="UniProtKB-KW"/>
</dbReference>
<name>A2DFN8_TRIV3</name>
<dbReference type="RefSeq" id="XP_001581727.1">
    <property type="nucleotide sequence ID" value="XM_001581677.1"/>
</dbReference>
<keyword evidence="10" id="KW-0067">ATP-binding</keyword>
<dbReference type="Pfam" id="PF04928">
    <property type="entry name" value="PAP_central"/>
    <property type="match status" value="1"/>
</dbReference>
<dbReference type="eggNOG" id="KOG2245">
    <property type="taxonomic scope" value="Eukaryota"/>
</dbReference>
<proteinExistence type="inferred from homology"/>
<feature type="domain" description="Poly(A) polymerase nucleotidyltransferase" evidence="16">
    <location>
        <begin position="13"/>
        <end position="185"/>
    </location>
</feature>
<dbReference type="OrthoDB" id="412748at2759"/>
<dbReference type="Gene3D" id="3.30.460.10">
    <property type="entry name" value="Beta Polymerase, domain 2"/>
    <property type="match status" value="1"/>
</dbReference>
<dbReference type="CDD" id="cd05402">
    <property type="entry name" value="NT_PAP_TUTase"/>
    <property type="match status" value="1"/>
</dbReference>
<feature type="domain" description="Poly(A) polymerase central" evidence="15">
    <location>
        <begin position="201"/>
        <end position="331"/>
    </location>
</feature>
<dbReference type="GO" id="GO:0005524">
    <property type="term" value="F:ATP binding"/>
    <property type="evidence" value="ECO:0007669"/>
    <property type="project" value="UniProtKB-KW"/>
</dbReference>
<comment type="similarity">
    <text evidence="4">Belongs to the poly(A) polymerase family.</text>
</comment>
<dbReference type="Pfam" id="PF20750">
    <property type="entry name" value="PAP_NTPase"/>
    <property type="match status" value="1"/>
</dbReference>
<comment type="cofactor">
    <cofactor evidence="2">
        <name>Mg(2+)</name>
        <dbReference type="ChEBI" id="CHEBI:18420"/>
    </cofactor>
</comment>
<dbReference type="EC" id="2.7.7.19" evidence="5"/>